<keyword evidence="4" id="KW-0029">Amino-acid transport</keyword>
<keyword evidence="2" id="KW-0813">Transport</keyword>
<reference evidence="7" key="1">
    <citation type="journal article" name="DNA Res.">
        <title>The physiological potential of anammox bacteria as revealed by their core genome structure.</title>
        <authorList>
            <person name="Okubo T."/>
            <person name="Toyoda A."/>
            <person name="Fukuhara K."/>
            <person name="Uchiyama I."/>
            <person name="Harigaya Y."/>
            <person name="Kuroiwa M."/>
            <person name="Suzuki T."/>
            <person name="Murakami Y."/>
            <person name="Suwa Y."/>
            <person name="Takami H."/>
        </authorList>
    </citation>
    <scope>NUCLEOTIDE SEQUENCE</scope>
    <source>
        <strain evidence="7">317325-2</strain>
    </source>
</reference>
<evidence type="ECO:0000256" key="3">
    <source>
        <dbReference type="ARBA" id="ARBA00022729"/>
    </source>
</evidence>
<evidence type="ECO:0000256" key="4">
    <source>
        <dbReference type="ARBA" id="ARBA00022970"/>
    </source>
</evidence>
<dbReference type="PANTHER" id="PTHR30483">
    <property type="entry name" value="LEUCINE-SPECIFIC-BINDING PROTEIN"/>
    <property type="match status" value="1"/>
</dbReference>
<comment type="similarity">
    <text evidence="1">Belongs to the leucine-binding protein family.</text>
</comment>
<dbReference type="GO" id="GO:0006865">
    <property type="term" value="P:amino acid transport"/>
    <property type="evidence" value="ECO:0007669"/>
    <property type="project" value="UniProtKB-KW"/>
</dbReference>
<accession>A0A809RAB4</accession>
<feature type="compositionally biased region" description="Gly residues" evidence="5">
    <location>
        <begin position="14"/>
        <end position="27"/>
    </location>
</feature>
<feature type="domain" description="Leucine-binding protein" evidence="6">
    <location>
        <begin position="45"/>
        <end position="386"/>
    </location>
</feature>
<evidence type="ECO:0000313" key="8">
    <source>
        <dbReference type="Proteomes" id="UP000662873"/>
    </source>
</evidence>
<dbReference type="Gene3D" id="3.40.50.2300">
    <property type="match status" value="2"/>
</dbReference>
<dbReference type="InterPro" id="IPR051010">
    <property type="entry name" value="BCAA_transport"/>
</dbReference>
<proteinExistence type="inferred from homology"/>
<dbReference type="Pfam" id="PF13458">
    <property type="entry name" value="Peripla_BP_6"/>
    <property type="match status" value="1"/>
</dbReference>
<keyword evidence="3" id="KW-0732">Signal</keyword>
<evidence type="ECO:0000256" key="5">
    <source>
        <dbReference type="SAM" id="MobiDB-lite"/>
    </source>
</evidence>
<dbReference type="PRINTS" id="PR00337">
    <property type="entry name" value="LEUILEVALBP"/>
</dbReference>
<evidence type="ECO:0000313" key="7">
    <source>
        <dbReference type="EMBL" id="BBO24389.1"/>
    </source>
</evidence>
<dbReference type="KEGG" id="npy:NPRO_19840"/>
<dbReference type="Proteomes" id="UP000662873">
    <property type="component" value="Chromosome"/>
</dbReference>
<evidence type="ECO:0000256" key="2">
    <source>
        <dbReference type="ARBA" id="ARBA00022448"/>
    </source>
</evidence>
<name>A0A809RAB4_9BACT</name>
<dbReference type="InterPro" id="IPR028081">
    <property type="entry name" value="Leu-bd"/>
</dbReference>
<dbReference type="AlphaFoldDB" id="A0A809RAB4"/>
<dbReference type="SUPFAM" id="SSF53822">
    <property type="entry name" value="Periplasmic binding protein-like I"/>
    <property type="match status" value="1"/>
</dbReference>
<organism evidence="7 8">
    <name type="scientific">Candidatus Nitrosymbiomonas proteolyticus</name>
    <dbReference type="NCBI Taxonomy" id="2608984"/>
    <lineage>
        <taxon>Bacteria</taxon>
        <taxon>Bacillati</taxon>
        <taxon>Armatimonadota</taxon>
        <taxon>Armatimonadota incertae sedis</taxon>
        <taxon>Candidatus Nitrosymbiomonas</taxon>
    </lineage>
</organism>
<dbReference type="InterPro" id="IPR028082">
    <property type="entry name" value="Peripla_BP_I"/>
</dbReference>
<sequence>MGLLVGCNPPSETNGGGNGGGPDGGSTSGRAMPGKEGNSYSSGDVKIGIIASLTGELQPWGEDSLRGAQLAVDEFNAAGGLDGKKVQLVIEDTASKPEVGKSAAIKLIGEDQVLGLLGEVSSGITIQAAAVAQEEGVPIVAIGATKVEVTQAGAAVFRACFTDNFQGAAIAKFAYDELGLRNVAVMTDKKQPYSVGLSDVFKQAFESFGGKIATEEFYESGGNFDFKAQLTNVKSANPDGLFCSGYFTEVGPIARQREQVGLNVPMIGGDGWDSSKLLDSGGAGIIGGYFLNHYHNSEDRAEVKEFVSKFKAKYNMEPATAMGALGYDAALVMLDALKRTKELNSRSLMESIAGTNEVRGVSGTISIGADGNAQKPALMLKVEKGGFLAYKQIPFFVFDPSAKAGAGTEAEGQSE</sequence>
<protein>
    <submittedName>
        <fullName evidence="7">Ethanolamine utilization protein EutJ</fullName>
    </submittedName>
</protein>
<gene>
    <name evidence="7" type="ORF">NPRO_19840</name>
</gene>
<dbReference type="InterPro" id="IPR000709">
    <property type="entry name" value="Leu_Ile_Val-bd"/>
</dbReference>
<dbReference type="CDD" id="cd06347">
    <property type="entry name" value="PBP1_ABC_LivK_ligand_binding-like"/>
    <property type="match status" value="1"/>
</dbReference>
<evidence type="ECO:0000259" key="6">
    <source>
        <dbReference type="Pfam" id="PF13458"/>
    </source>
</evidence>
<evidence type="ECO:0000256" key="1">
    <source>
        <dbReference type="ARBA" id="ARBA00010062"/>
    </source>
</evidence>
<dbReference type="EMBL" id="AP021858">
    <property type="protein sequence ID" value="BBO24389.1"/>
    <property type="molecule type" value="Genomic_DNA"/>
</dbReference>
<dbReference type="PANTHER" id="PTHR30483:SF6">
    <property type="entry name" value="PERIPLASMIC BINDING PROTEIN OF ABC TRANSPORTER FOR NATURAL AMINO ACIDS"/>
    <property type="match status" value="1"/>
</dbReference>
<feature type="region of interest" description="Disordered" evidence="5">
    <location>
        <begin position="1"/>
        <end position="40"/>
    </location>
</feature>